<dbReference type="Proteomes" id="UP000638648">
    <property type="component" value="Unassembled WGS sequence"/>
</dbReference>
<organism evidence="9 10">
    <name type="scientific">Actinopolymorpha pittospori</name>
    <dbReference type="NCBI Taxonomy" id="648752"/>
    <lineage>
        <taxon>Bacteria</taxon>
        <taxon>Bacillati</taxon>
        <taxon>Actinomycetota</taxon>
        <taxon>Actinomycetes</taxon>
        <taxon>Propionibacteriales</taxon>
        <taxon>Actinopolymorphaceae</taxon>
        <taxon>Actinopolymorpha</taxon>
    </lineage>
</organism>
<evidence type="ECO:0000313" key="10">
    <source>
        <dbReference type="Proteomes" id="UP000638648"/>
    </source>
</evidence>
<keyword evidence="10" id="KW-1185">Reference proteome</keyword>
<dbReference type="PROSITE" id="PS00211">
    <property type="entry name" value="ABC_TRANSPORTER_1"/>
    <property type="match status" value="1"/>
</dbReference>
<feature type="transmembrane region" description="Helical" evidence="7">
    <location>
        <begin position="294"/>
        <end position="316"/>
    </location>
</feature>
<dbReference type="SMART" id="SM00382">
    <property type="entry name" value="AAA"/>
    <property type="match status" value="1"/>
</dbReference>
<dbReference type="PANTHER" id="PTHR24221:SF654">
    <property type="entry name" value="ATP-BINDING CASSETTE SUB-FAMILY B MEMBER 6"/>
    <property type="match status" value="1"/>
</dbReference>
<dbReference type="GO" id="GO:0034040">
    <property type="term" value="F:ATPase-coupled lipid transmembrane transporter activity"/>
    <property type="evidence" value="ECO:0007669"/>
    <property type="project" value="TreeGrafter"/>
</dbReference>
<evidence type="ECO:0000313" key="9">
    <source>
        <dbReference type="EMBL" id="MBE1609650.1"/>
    </source>
</evidence>
<evidence type="ECO:0000259" key="8">
    <source>
        <dbReference type="PROSITE" id="PS50893"/>
    </source>
</evidence>
<proteinExistence type="predicted"/>
<comment type="caution">
    <text evidence="9">The sequence shown here is derived from an EMBL/GenBank/DDBJ whole genome shotgun (WGS) entry which is preliminary data.</text>
</comment>
<evidence type="ECO:0000256" key="2">
    <source>
        <dbReference type="ARBA" id="ARBA00022692"/>
    </source>
</evidence>
<evidence type="ECO:0000256" key="3">
    <source>
        <dbReference type="ARBA" id="ARBA00022741"/>
    </source>
</evidence>
<evidence type="ECO:0000256" key="1">
    <source>
        <dbReference type="ARBA" id="ARBA00004651"/>
    </source>
</evidence>
<dbReference type="InterPro" id="IPR017871">
    <property type="entry name" value="ABC_transporter-like_CS"/>
</dbReference>
<dbReference type="SUPFAM" id="SSF52540">
    <property type="entry name" value="P-loop containing nucleoside triphosphate hydrolases"/>
    <property type="match status" value="1"/>
</dbReference>
<feature type="transmembrane region" description="Helical" evidence="7">
    <location>
        <begin position="264"/>
        <end position="288"/>
    </location>
</feature>
<evidence type="ECO:0000256" key="4">
    <source>
        <dbReference type="ARBA" id="ARBA00022840"/>
    </source>
</evidence>
<sequence>MDVPGSSLLVTSFRRTALYGRVLWASAPAHSSTALALAAGSAAVATGGVLATGQLVGALHQAIAKEASPAATETVWFWLLLTAAALVASPILTSATAALAQAISARYLRTVHDMAMDAGTAPHGVAHLEDPDFAGRLDAVISATREWDFTAGIELTWSIVRTRLTGLGSLLVLMTWRWWAPLVVASSYVLLSRVFSWWVSRQHDDILDVSGDERRRAAYLRGLLTGAGPAKEVRLFGLAGWLLERYSTTWRHAMSLVWRNRHRGLGMVMMAEAGMLAANGLVLALLALDASAGVVSLAAIVTLVQAILALEAFGPLGDEQMALGRSTAATWELVRLRTQLGLRELPDPFDETPTQASSPEPGIRSTAADIELRDVTFTYPAQEKPTFTRLSLTVPAGQALAVVGENGVGKSTLIKLLCGLYAPDSGTVRIDGGDPAADDSVRRRIGVIFQDFVRYKSSLRWNVGLISSAPQVDDSALAKALEDAGGSELLERLENGWDTILSPEFTGGTDLSGGQWQRVALARALAAVAGGAGIIVLDEPTAALDVRAEAALFDRFLEVTAGMTTLLVSHRLSSVRHADRIIVIGQDTIGRGRIVEDGTHGQLMAANGAYARMFSLQARRFAAAGAGWPEQGEQMAADAGQVSRQ</sequence>
<dbReference type="GO" id="GO:0005886">
    <property type="term" value="C:plasma membrane"/>
    <property type="evidence" value="ECO:0007669"/>
    <property type="project" value="UniProtKB-SubCell"/>
</dbReference>
<dbReference type="AlphaFoldDB" id="A0A927MZ55"/>
<dbReference type="InterPro" id="IPR003593">
    <property type="entry name" value="AAA+_ATPase"/>
</dbReference>
<feature type="transmembrane region" description="Helical" evidence="7">
    <location>
        <begin position="75"/>
        <end position="100"/>
    </location>
</feature>
<dbReference type="PANTHER" id="PTHR24221">
    <property type="entry name" value="ATP-BINDING CASSETTE SUB-FAMILY B"/>
    <property type="match status" value="1"/>
</dbReference>
<dbReference type="SUPFAM" id="SSF90123">
    <property type="entry name" value="ABC transporter transmembrane region"/>
    <property type="match status" value="1"/>
</dbReference>
<dbReference type="GO" id="GO:0016887">
    <property type="term" value="F:ATP hydrolysis activity"/>
    <property type="evidence" value="ECO:0007669"/>
    <property type="project" value="InterPro"/>
</dbReference>
<dbReference type="PROSITE" id="PS50893">
    <property type="entry name" value="ABC_TRANSPORTER_2"/>
    <property type="match status" value="1"/>
</dbReference>
<dbReference type="Pfam" id="PF00005">
    <property type="entry name" value="ABC_tran"/>
    <property type="match status" value="1"/>
</dbReference>
<dbReference type="RefSeq" id="WP_192753191.1">
    <property type="nucleotide sequence ID" value="NZ_BAABJL010000168.1"/>
</dbReference>
<dbReference type="InterPro" id="IPR003439">
    <property type="entry name" value="ABC_transporter-like_ATP-bd"/>
</dbReference>
<dbReference type="InterPro" id="IPR027417">
    <property type="entry name" value="P-loop_NTPase"/>
</dbReference>
<dbReference type="GO" id="GO:0005524">
    <property type="term" value="F:ATP binding"/>
    <property type="evidence" value="ECO:0007669"/>
    <property type="project" value="UniProtKB-KW"/>
</dbReference>
<dbReference type="Gene3D" id="1.20.1560.10">
    <property type="entry name" value="ABC transporter type 1, transmembrane domain"/>
    <property type="match status" value="1"/>
</dbReference>
<feature type="domain" description="ABC transporter" evidence="8">
    <location>
        <begin position="370"/>
        <end position="616"/>
    </location>
</feature>
<evidence type="ECO:0000256" key="6">
    <source>
        <dbReference type="ARBA" id="ARBA00023136"/>
    </source>
</evidence>
<dbReference type="EMBL" id="JADBEM010000001">
    <property type="protein sequence ID" value="MBE1609650.1"/>
    <property type="molecule type" value="Genomic_DNA"/>
</dbReference>
<evidence type="ECO:0000256" key="5">
    <source>
        <dbReference type="ARBA" id="ARBA00022989"/>
    </source>
</evidence>
<keyword evidence="3" id="KW-0547">Nucleotide-binding</keyword>
<protein>
    <submittedName>
        <fullName evidence="9">ATP-binding cassette subfamily B protein</fullName>
    </submittedName>
</protein>
<dbReference type="Gene3D" id="3.40.50.300">
    <property type="entry name" value="P-loop containing nucleotide triphosphate hydrolases"/>
    <property type="match status" value="1"/>
</dbReference>
<comment type="subcellular location">
    <subcellularLocation>
        <location evidence="1">Cell membrane</location>
        <topology evidence="1">Multi-pass membrane protein</topology>
    </subcellularLocation>
</comment>
<keyword evidence="2 7" id="KW-0812">Transmembrane</keyword>
<dbReference type="InterPro" id="IPR039421">
    <property type="entry name" value="Type_1_exporter"/>
</dbReference>
<accession>A0A927MZ55</accession>
<keyword evidence="5 7" id="KW-1133">Transmembrane helix</keyword>
<keyword evidence="4 9" id="KW-0067">ATP-binding</keyword>
<name>A0A927MZ55_9ACTN</name>
<reference evidence="9" key="1">
    <citation type="submission" date="2020-10" db="EMBL/GenBank/DDBJ databases">
        <title>Sequencing the genomes of 1000 actinobacteria strains.</title>
        <authorList>
            <person name="Klenk H.-P."/>
        </authorList>
    </citation>
    <scope>NUCLEOTIDE SEQUENCE</scope>
    <source>
        <strain evidence="9">DSM 45354</strain>
    </source>
</reference>
<gene>
    <name evidence="9" type="ORF">HEB94_006498</name>
</gene>
<evidence type="ECO:0000256" key="7">
    <source>
        <dbReference type="SAM" id="Phobius"/>
    </source>
</evidence>
<dbReference type="InterPro" id="IPR036640">
    <property type="entry name" value="ABC1_TM_sf"/>
</dbReference>
<keyword evidence="6 7" id="KW-0472">Membrane</keyword>